<dbReference type="GO" id="GO:0006172">
    <property type="term" value="P:ADP biosynthetic process"/>
    <property type="evidence" value="ECO:0000318"/>
    <property type="project" value="GO_Central"/>
</dbReference>
<dbReference type="PRINTS" id="PR00094">
    <property type="entry name" value="ADENYLTKNASE"/>
</dbReference>
<evidence type="ECO:0000313" key="7">
    <source>
        <dbReference type="EnsemblMetazoa" id="HelroP85518"/>
    </source>
</evidence>
<dbReference type="Gene3D" id="3.40.50.300">
    <property type="entry name" value="P-loop containing nucleotide triphosphate hydrolases"/>
    <property type="match status" value="2"/>
</dbReference>
<dbReference type="InterPro" id="IPR000850">
    <property type="entry name" value="Adenylat/UMP-CMP_kin"/>
</dbReference>
<dbReference type="eggNOG" id="KOG3079">
    <property type="taxonomic scope" value="Eukaryota"/>
</dbReference>
<dbReference type="CTD" id="20216481"/>
<evidence type="ECO:0000313" key="6">
    <source>
        <dbReference type="EMBL" id="ESN97356.1"/>
    </source>
</evidence>
<accession>T1G5Y4</accession>
<protein>
    <recommendedName>
        <fullName evidence="9">Nucleoside-diphosphate kinase</fullName>
    </recommendedName>
</protein>
<keyword evidence="3" id="KW-0418">Kinase</keyword>
<feature type="region of interest" description="Disordered" evidence="5">
    <location>
        <begin position="1"/>
        <end position="22"/>
    </location>
</feature>
<evidence type="ECO:0008006" key="9">
    <source>
        <dbReference type="Google" id="ProtNLM"/>
    </source>
</evidence>
<dbReference type="KEGG" id="hro:HELRODRAFT_85518"/>
<dbReference type="GO" id="GO:0005737">
    <property type="term" value="C:cytoplasm"/>
    <property type="evidence" value="ECO:0000318"/>
    <property type="project" value="GO_Central"/>
</dbReference>
<evidence type="ECO:0000256" key="5">
    <source>
        <dbReference type="SAM" id="MobiDB-lite"/>
    </source>
</evidence>
<reference evidence="7" key="3">
    <citation type="submission" date="2015-06" db="UniProtKB">
        <authorList>
            <consortium name="EnsemblMetazoa"/>
        </authorList>
    </citation>
    <scope>IDENTIFICATION</scope>
</reference>
<dbReference type="EMBL" id="KB097379">
    <property type="protein sequence ID" value="ESN97356.1"/>
    <property type="molecule type" value="Genomic_DNA"/>
</dbReference>
<gene>
    <name evidence="7" type="primary">20216481</name>
    <name evidence="6" type="ORF">HELRODRAFT_85518</name>
</gene>
<dbReference type="GeneID" id="20216481"/>
<dbReference type="GO" id="GO:0004017">
    <property type="term" value="F:AMP kinase activity"/>
    <property type="evidence" value="ECO:0000318"/>
    <property type="project" value="GO_Central"/>
</dbReference>
<evidence type="ECO:0000256" key="2">
    <source>
        <dbReference type="ARBA" id="ARBA00022741"/>
    </source>
</evidence>
<proteinExistence type="predicted"/>
<evidence type="ECO:0000256" key="1">
    <source>
        <dbReference type="ARBA" id="ARBA00022679"/>
    </source>
</evidence>
<dbReference type="GO" id="GO:0005524">
    <property type="term" value="F:ATP binding"/>
    <property type="evidence" value="ECO:0007669"/>
    <property type="project" value="InterPro"/>
</dbReference>
<keyword evidence="1" id="KW-0808">Transferase</keyword>
<dbReference type="OMA" id="EHACWAQ"/>
<keyword evidence="8" id="KW-1185">Reference proteome</keyword>
<dbReference type="GO" id="GO:0005739">
    <property type="term" value="C:mitochondrion"/>
    <property type="evidence" value="ECO:0000318"/>
    <property type="project" value="GO_Central"/>
</dbReference>
<reference evidence="6 8" key="2">
    <citation type="journal article" date="2013" name="Nature">
        <title>Insights into bilaterian evolution from three spiralian genomes.</title>
        <authorList>
            <person name="Simakov O."/>
            <person name="Marletaz F."/>
            <person name="Cho S.J."/>
            <person name="Edsinger-Gonzales E."/>
            <person name="Havlak P."/>
            <person name="Hellsten U."/>
            <person name="Kuo D.H."/>
            <person name="Larsson T."/>
            <person name="Lv J."/>
            <person name="Arendt D."/>
            <person name="Savage R."/>
            <person name="Osoegawa K."/>
            <person name="de Jong P."/>
            <person name="Grimwood J."/>
            <person name="Chapman J.A."/>
            <person name="Shapiro H."/>
            <person name="Aerts A."/>
            <person name="Otillar R.P."/>
            <person name="Terry A.Y."/>
            <person name="Boore J.L."/>
            <person name="Grigoriev I.V."/>
            <person name="Lindberg D.R."/>
            <person name="Seaver E.C."/>
            <person name="Weisblat D.A."/>
            <person name="Putnam N.H."/>
            <person name="Rokhsar D.S."/>
        </authorList>
    </citation>
    <scope>NUCLEOTIDE SEQUENCE</scope>
</reference>
<dbReference type="EnsemblMetazoa" id="HelroT85518">
    <property type="protein sequence ID" value="HelroP85518"/>
    <property type="gene ID" value="HelroG85518"/>
</dbReference>
<dbReference type="Proteomes" id="UP000015101">
    <property type="component" value="Unassembled WGS sequence"/>
</dbReference>
<evidence type="ECO:0000256" key="4">
    <source>
        <dbReference type="SAM" id="Coils"/>
    </source>
</evidence>
<name>T1G5Y4_HELRO</name>
<feature type="coiled-coil region" evidence="4">
    <location>
        <begin position="296"/>
        <end position="330"/>
    </location>
</feature>
<organism evidence="7 8">
    <name type="scientific">Helobdella robusta</name>
    <name type="common">Californian leech</name>
    <dbReference type="NCBI Taxonomy" id="6412"/>
    <lineage>
        <taxon>Eukaryota</taxon>
        <taxon>Metazoa</taxon>
        <taxon>Spiralia</taxon>
        <taxon>Lophotrochozoa</taxon>
        <taxon>Annelida</taxon>
        <taxon>Clitellata</taxon>
        <taxon>Hirudinea</taxon>
        <taxon>Rhynchobdellida</taxon>
        <taxon>Glossiphoniidae</taxon>
        <taxon>Helobdella</taxon>
    </lineage>
</organism>
<keyword evidence="2" id="KW-0547">Nucleotide-binding</keyword>
<keyword evidence="4" id="KW-0175">Coiled coil</keyword>
<dbReference type="Pfam" id="PF00406">
    <property type="entry name" value="ADK"/>
    <property type="match status" value="1"/>
</dbReference>
<dbReference type="HOGENOM" id="CLU_275193_0_0_1"/>
<dbReference type="SUPFAM" id="SSF52540">
    <property type="entry name" value="P-loop containing nucleoside triphosphate hydrolases"/>
    <property type="match status" value="3"/>
</dbReference>
<sequence length="1009" mass="116862">MSYTIEDQAEDEEKVQEEGSESEVLQNINMGDSNYFCPVSLSDRNILWPCNGDIRAAYREKVYFFSSEEALEKFLASPQSYVAKKKPLKIPPIRLLIAGPVGSGKTTLARHLTNKIGLCHIQFQEYLHEIIIKKTKKKITFGIDFADSETEDFDMLEGGFNKKFQARTHLQERSACLEYGELSTKDELISNYLSASNLKDKTLPDDVLLEVFDEFWKGKRFRTTGFVLEGFPSNEAEVIQMGRLGLYPSAALFLNVDADEAVKRLLPERIRKWKIKQHKKQEFKRKLREYYVKERSKAMEARKKQLLEQKADYMKKLLEMRKEFNVMEEEEEDDSLDLKEYEENIRQSIINWYEFEQEEKIKILIICASSTLLNNMKMQNQLKKMLVSTFELDTNKRLTTVTYQLNKKLKPFLEKFRSLFEHVSPISLSLAEDLLRSGYKHLSRFDRWCPVMLAEGSHMQQDPSLPRYPAVHRAFIYFLSSQEALRSFVRDPLHYLCSIPSKMVVPVNVAVIGPPRSGKTTIASRLANDLVIARISAGDALRQVLQMWPTCFLSKQIFSSLNQGSTVPDALTAKCLNMVLMDPLCAIRGYALDGYPMTIDQIQAIEARDIQPLRIIYLKISKEQLAHHWQLNRDNRLQTLHEPLLDDNEFLENRLKEYLLYEPAVRGWYKEGRNILHEVPLERSRWWVWSRVVDVIMNGIDCVRHHAEGLSKDGVASIVGLGITPQEFRQKLGPCEEYCPVSLIDKGELIDCSRQKTIEFAAEFKDVYYRLAGESELATFLNNHLLYVRGRPVPPKQCRPVRRSREEAQAMFGPKQGLLGFCPVTYHQGDFMYHSLIRGYPDHAVEYMNTIYYFTSEDNLEKFMRKPKMYHAIKNPTIIPPDLAPLSATSLPIPGYLEQKVSHDLIKALTACGNLKPKYPFLSAQKSAIIYVGLYLKAHNALSSVFTRRRYHQKLKIFEERCDLIRYLSLNMGRNFKEGHERPAGFDAKLKDFFRLQGVEDVRKSKKHK</sequence>
<dbReference type="STRING" id="6412.T1G5Y4"/>
<dbReference type="OrthoDB" id="439792at2759"/>
<reference evidence="8" key="1">
    <citation type="submission" date="2012-12" db="EMBL/GenBank/DDBJ databases">
        <authorList>
            <person name="Hellsten U."/>
            <person name="Grimwood J."/>
            <person name="Chapman J.A."/>
            <person name="Shapiro H."/>
            <person name="Aerts A."/>
            <person name="Otillar R.P."/>
            <person name="Terry A.Y."/>
            <person name="Boore J.L."/>
            <person name="Simakov O."/>
            <person name="Marletaz F."/>
            <person name="Cho S.-J."/>
            <person name="Edsinger-Gonzales E."/>
            <person name="Havlak P."/>
            <person name="Kuo D.-H."/>
            <person name="Larsson T."/>
            <person name="Lv J."/>
            <person name="Arendt D."/>
            <person name="Savage R."/>
            <person name="Osoegawa K."/>
            <person name="de Jong P."/>
            <person name="Lindberg D.R."/>
            <person name="Seaver E.C."/>
            <person name="Weisblat D.A."/>
            <person name="Putnam N.H."/>
            <person name="Grigoriev I.V."/>
            <person name="Rokhsar D.S."/>
        </authorList>
    </citation>
    <scope>NUCLEOTIDE SEQUENCE</scope>
</reference>
<dbReference type="AlphaFoldDB" id="T1G5Y4"/>
<evidence type="ECO:0000313" key="8">
    <source>
        <dbReference type="Proteomes" id="UP000015101"/>
    </source>
</evidence>
<dbReference type="PANTHER" id="PTHR23359">
    <property type="entry name" value="NUCLEOTIDE KINASE"/>
    <property type="match status" value="1"/>
</dbReference>
<dbReference type="RefSeq" id="XP_009024466.1">
    <property type="nucleotide sequence ID" value="XM_009026218.1"/>
</dbReference>
<feature type="compositionally biased region" description="Acidic residues" evidence="5">
    <location>
        <begin position="7"/>
        <end position="21"/>
    </location>
</feature>
<dbReference type="InterPro" id="IPR027417">
    <property type="entry name" value="P-loop_NTPase"/>
</dbReference>
<dbReference type="EMBL" id="AMQM01006310">
    <property type="status" value="NOT_ANNOTATED_CDS"/>
    <property type="molecule type" value="Genomic_DNA"/>
</dbReference>
<evidence type="ECO:0000256" key="3">
    <source>
        <dbReference type="ARBA" id="ARBA00022777"/>
    </source>
</evidence>
<dbReference type="InParanoid" id="T1G5Y4"/>